<dbReference type="PROSITE" id="PS50109">
    <property type="entry name" value="HIS_KIN"/>
    <property type="match status" value="1"/>
</dbReference>
<dbReference type="CDD" id="cd16922">
    <property type="entry name" value="HATPase_EvgS-ArcB-TorS-like"/>
    <property type="match status" value="1"/>
</dbReference>
<organism evidence="11 12">
    <name type="scientific">Sphingomonas immobilis</name>
    <dbReference type="NCBI Taxonomy" id="3063997"/>
    <lineage>
        <taxon>Bacteria</taxon>
        <taxon>Pseudomonadati</taxon>
        <taxon>Pseudomonadota</taxon>
        <taxon>Alphaproteobacteria</taxon>
        <taxon>Sphingomonadales</taxon>
        <taxon>Sphingomonadaceae</taxon>
        <taxon>Sphingomonas</taxon>
    </lineage>
</organism>
<dbReference type="Pfam" id="PF00072">
    <property type="entry name" value="Response_reg"/>
    <property type="match status" value="2"/>
</dbReference>
<dbReference type="Gene3D" id="1.10.287.130">
    <property type="match status" value="1"/>
</dbReference>
<dbReference type="Pfam" id="PF00512">
    <property type="entry name" value="HisKA"/>
    <property type="match status" value="1"/>
</dbReference>
<dbReference type="Pfam" id="PF02518">
    <property type="entry name" value="HATPase_c"/>
    <property type="match status" value="1"/>
</dbReference>
<dbReference type="InterPro" id="IPR003594">
    <property type="entry name" value="HATPase_dom"/>
</dbReference>
<feature type="transmembrane region" description="Helical" evidence="8">
    <location>
        <begin position="58"/>
        <end position="79"/>
    </location>
</feature>
<comment type="caution">
    <text evidence="11">The sequence shown here is derived from an EMBL/GenBank/DDBJ whole genome shotgun (WGS) entry which is preliminary data.</text>
</comment>
<dbReference type="CDD" id="cd00082">
    <property type="entry name" value="HisKA"/>
    <property type="match status" value="1"/>
</dbReference>
<dbReference type="EC" id="2.7.13.3" evidence="2"/>
<dbReference type="PANTHER" id="PTHR43047:SF63">
    <property type="entry name" value="HISTIDINE KINASE"/>
    <property type="match status" value="1"/>
</dbReference>
<keyword evidence="12" id="KW-1185">Reference proteome</keyword>
<name>A0ABT9A1H0_9SPHN</name>
<dbReference type="InterPro" id="IPR036097">
    <property type="entry name" value="HisK_dim/P_sf"/>
</dbReference>
<dbReference type="PRINTS" id="PR00344">
    <property type="entry name" value="BCTRLSENSOR"/>
</dbReference>
<evidence type="ECO:0000256" key="5">
    <source>
        <dbReference type="ARBA" id="ARBA00022777"/>
    </source>
</evidence>
<keyword evidence="8" id="KW-1133">Transmembrane helix</keyword>
<dbReference type="Gene3D" id="3.30.565.10">
    <property type="entry name" value="Histidine kinase-like ATPase, C-terminal domain"/>
    <property type="match status" value="1"/>
</dbReference>
<keyword evidence="8" id="KW-0472">Membrane</keyword>
<dbReference type="InterPro" id="IPR005467">
    <property type="entry name" value="His_kinase_dom"/>
</dbReference>
<dbReference type="SUPFAM" id="SSF47384">
    <property type="entry name" value="Homodimeric domain of signal transducing histidine kinase"/>
    <property type="match status" value="1"/>
</dbReference>
<keyword evidence="5" id="KW-0418">Kinase</keyword>
<evidence type="ECO:0000259" key="9">
    <source>
        <dbReference type="PROSITE" id="PS50109"/>
    </source>
</evidence>
<evidence type="ECO:0000256" key="3">
    <source>
        <dbReference type="ARBA" id="ARBA00022553"/>
    </source>
</evidence>
<reference evidence="11" key="1">
    <citation type="submission" date="2023-07" db="EMBL/GenBank/DDBJ databases">
        <authorList>
            <person name="Kim M.K."/>
        </authorList>
    </citation>
    <scope>NUCLEOTIDE SEQUENCE</scope>
    <source>
        <strain evidence="11">CA1-15</strain>
    </source>
</reference>
<dbReference type="SMART" id="SM00448">
    <property type="entry name" value="REC"/>
    <property type="match status" value="2"/>
</dbReference>
<dbReference type="Proteomes" id="UP001176468">
    <property type="component" value="Unassembled WGS sequence"/>
</dbReference>
<keyword evidence="3 6" id="KW-0597">Phosphoprotein</keyword>
<dbReference type="PROSITE" id="PS50110">
    <property type="entry name" value="RESPONSE_REGULATORY"/>
    <property type="match status" value="2"/>
</dbReference>
<dbReference type="InterPro" id="IPR004358">
    <property type="entry name" value="Sig_transdc_His_kin-like_C"/>
</dbReference>
<dbReference type="RefSeq" id="WP_304562135.1">
    <property type="nucleotide sequence ID" value="NZ_JAUQSZ010000011.1"/>
</dbReference>
<feature type="modified residue" description="4-aspartylphosphate" evidence="6">
    <location>
        <position position="584"/>
    </location>
</feature>
<gene>
    <name evidence="11" type="ORF">Q5H94_15170</name>
</gene>
<dbReference type="SUPFAM" id="SSF55874">
    <property type="entry name" value="ATPase domain of HSP90 chaperone/DNA topoisomerase II/histidine kinase"/>
    <property type="match status" value="1"/>
</dbReference>
<feature type="domain" description="Response regulatory" evidence="10">
    <location>
        <begin position="416"/>
        <end position="529"/>
    </location>
</feature>
<dbReference type="EMBL" id="JAUQSZ010000011">
    <property type="protein sequence ID" value="MDO7843674.1"/>
    <property type="molecule type" value="Genomic_DNA"/>
</dbReference>
<feature type="transmembrane region" description="Helical" evidence="8">
    <location>
        <begin position="29"/>
        <end position="52"/>
    </location>
</feature>
<feature type="domain" description="Histidine kinase" evidence="9">
    <location>
        <begin position="169"/>
        <end position="389"/>
    </location>
</feature>
<evidence type="ECO:0000256" key="6">
    <source>
        <dbReference type="PROSITE-ProRule" id="PRU00169"/>
    </source>
</evidence>
<keyword evidence="4" id="KW-0808">Transferase</keyword>
<evidence type="ECO:0000313" key="12">
    <source>
        <dbReference type="Proteomes" id="UP001176468"/>
    </source>
</evidence>
<dbReference type="SUPFAM" id="SSF52172">
    <property type="entry name" value="CheY-like"/>
    <property type="match status" value="2"/>
</dbReference>
<dbReference type="SMART" id="SM00388">
    <property type="entry name" value="HisKA"/>
    <property type="match status" value="1"/>
</dbReference>
<accession>A0ABT9A1H0</accession>
<keyword evidence="8" id="KW-0812">Transmembrane</keyword>
<dbReference type="InterPro" id="IPR003661">
    <property type="entry name" value="HisK_dim/P_dom"/>
</dbReference>
<evidence type="ECO:0000256" key="4">
    <source>
        <dbReference type="ARBA" id="ARBA00022679"/>
    </source>
</evidence>
<dbReference type="InterPro" id="IPR036890">
    <property type="entry name" value="HATPase_C_sf"/>
</dbReference>
<feature type="modified residue" description="4-aspartylphosphate" evidence="6">
    <location>
        <position position="465"/>
    </location>
</feature>
<proteinExistence type="predicted"/>
<dbReference type="PANTHER" id="PTHR43047">
    <property type="entry name" value="TWO-COMPONENT HISTIDINE PROTEIN KINASE"/>
    <property type="match status" value="1"/>
</dbReference>
<keyword evidence="7" id="KW-0175">Coiled coil</keyword>
<evidence type="ECO:0000256" key="2">
    <source>
        <dbReference type="ARBA" id="ARBA00012438"/>
    </source>
</evidence>
<evidence type="ECO:0000256" key="8">
    <source>
        <dbReference type="SAM" id="Phobius"/>
    </source>
</evidence>
<comment type="catalytic activity">
    <reaction evidence="1">
        <text>ATP + protein L-histidine = ADP + protein N-phospho-L-histidine.</text>
        <dbReference type="EC" id="2.7.13.3"/>
    </reaction>
</comment>
<evidence type="ECO:0000256" key="1">
    <source>
        <dbReference type="ARBA" id="ARBA00000085"/>
    </source>
</evidence>
<dbReference type="InterPro" id="IPR001789">
    <property type="entry name" value="Sig_transdc_resp-reg_receiver"/>
</dbReference>
<protein>
    <recommendedName>
        <fullName evidence="2">histidine kinase</fullName>
        <ecNumber evidence="2">2.7.13.3</ecNumber>
    </recommendedName>
</protein>
<evidence type="ECO:0000256" key="7">
    <source>
        <dbReference type="SAM" id="Coils"/>
    </source>
</evidence>
<evidence type="ECO:0000259" key="10">
    <source>
        <dbReference type="PROSITE" id="PS50110"/>
    </source>
</evidence>
<dbReference type="SMART" id="SM00387">
    <property type="entry name" value="HATPase_c"/>
    <property type="match status" value="1"/>
</dbReference>
<feature type="domain" description="Response regulatory" evidence="10">
    <location>
        <begin position="535"/>
        <end position="651"/>
    </location>
</feature>
<evidence type="ECO:0000313" key="11">
    <source>
        <dbReference type="EMBL" id="MDO7843674.1"/>
    </source>
</evidence>
<dbReference type="InterPro" id="IPR011006">
    <property type="entry name" value="CheY-like_superfamily"/>
</dbReference>
<sequence>MMMQHGTKLGGLRPLPELHQSARRSAMSALVRAMVIVFAVAAAIGLVAAALVPAHAGLILAVSAAIVLTGAGVAMALAVPLSRTIGDTSAQLVGLLLNQPGVTDDIGLEAFHWQTGRALKPDELAADLTLLGKQMRAVERRARMTMTELERAREQANEQNLAKSQFLANMSHELRTPLNAILGYAMLLHEDATETGNASAASDLERIQQAGRNLLALINDILDLTKIEAGNATLNRSVINLRDLAQGAIESCGEIMNGNAVELVIAQEVGLMIGDGTKVRQGLLNLLSNAFKFTSDGKVTLSVGPAVNAATPSVTFAVIDTGIGIDAEHLDTLFEAFSQVEGGATRRFGGTGLGLAITRRLARMMGGDCTVESVKGEGSIFRLTVPLTPPVDGHAEDLRAIPFTADTVPDRTSERSVLVIDDDEAAIDLMRRWFGRLGYDVFSAIEGEAGLALARTHKPDLILLDALMPGRSGYEILAEMRVDPVLEKTPVILITVDDDRPRGLAAGASDYLRKPVTESQLRSITEVYRSKASGDVLIIEDDDDAAELIRRSVEQAGFSTNRAPDGLAGIEMIHTSKPAAIVLDLAMPRLGGFEVIERLAADEALAAVPIVVLSGCDISLSQHRMLAAAGHRFFTKGVSTPREIAQSLREMVA</sequence>
<dbReference type="Gene3D" id="3.40.50.2300">
    <property type="match status" value="2"/>
</dbReference>
<feature type="coiled-coil region" evidence="7">
    <location>
        <begin position="135"/>
        <end position="169"/>
    </location>
</feature>